<dbReference type="GO" id="GO:0005829">
    <property type="term" value="C:cytosol"/>
    <property type="evidence" value="ECO:0007669"/>
    <property type="project" value="TreeGrafter"/>
</dbReference>
<dbReference type="AlphaFoldDB" id="A0A9X2Q3V8"/>
<organism evidence="2 3">
    <name type="scientific">Salinibacter ruber</name>
    <dbReference type="NCBI Taxonomy" id="146919"/>
    <lineage>
        <taxon>Bacteria</taxon>
        <taxon>Pseudomonadati</taxon>
        <taxon>Rhodothermota</taxon>
        <taxon>Rhodothermia</taxon>
        <taxon>Rhodothermales</taxon>
        <taxon>Salinibacteraceae</taxon>
        <taxon>Salinibacter</taxon>
    </lineage>
</organism>
<feature type="domain" description="Amine oxidase" evidence="1">
    <location>
        <begin position="20"/>
        <end position="441"/>
    </location>
</feature>
<dbReference type="GO" id="GO:0016491">
    <property type="term" value="F:oxidoreductase activity"/>
    <property type="evidence" value="ECO:0007669"/>
    <property type="project" value="InterPro"/>
</dbReference>
<proteinExistence type="predicted"/>
<name>A0A9X2Q3V8_9BACT</name>
<dbReference type="RefSeq" id="WP_011403605.1">
    <property type="nucleotide sequence ID" value="NZ_CBCSAO010000047.1"/>
</dbReference>
<evidence type="ECO:0000313" key="3">
    <source>
        <dbReference type="Proteomes" id="UP001155027"/>
    </source>
</evidence>
<accession>A0A9X2Q3V8</accession>
<gene>
    <name evidence="2" type="ORF">GGP71_003054</name>
</gene>
<dbReference type="GO" id="GO:0050660">
    <property type="term" value="F:flavin adenine dinucleotide binding"/>
    <property type="evidence" value="ECO:0007669"/>
    <property type="project" value="TreeGrafter"/>
</dbReference>
<dbReference type="SUPFAM" id="SSF51905">
    <property type="entry name" value="FAD/NAD(P)-binding domain"/>
    <property type="match status" value="1"/>
</dbReference>
<reference evidence="2" key="1">
    <citation type="submission" date="2022-08" db="EMBL/GenBank/DDBJ databases">
        <title>Genomic Encyclopedia of Type Strains, Phase V (KMG-V): Genome sequencing to study the core and pangenomes of soil and plant-associated prokaryotes.</title>
        <authorList>
            <person name="Whitman W."/>
        </authorList>
    </citation>
    <scope>NUCLEOTIDE SEQUENCE</scope>
    <source>
        <strain evidence="2">0</strain>
    </source>
</reference>
<dbReference type="GO" id="GO:0008767">
    <property type="term" value="F:UDP-galactopyranose mutase activity"/>
    <property type="evidence" value="ECO:0007669"/>
    <property type="project" value="TreeGrafter"/>
</dbReference>
<dbReference type="EMBL" id="JANUAU010000012">
    <property type="protein sequence ID" value="MCS3679106.1"/>
    <property type="molecule type" value="Genomic_DNA"/>
</dbReference>
<dbReference type="Gene3D" id="3.50.50.60">
    <property type="entry name" value="FAD/NAD(P)-binding domain"/>
    <property type="match status" value="1"/>
</dbReference>
<dbReference type="Proteomes" id="UP001155027">
    <property type="component" value="Unassembled WGS sequence"/>
</dbReference>
<dbReference type="PANTHER" id="PTHR21197">
    <property type="entry name" value="UDP-GALACTOPYRANOSE MUTASE"/>
    <property type="match status" value="1"/>
</dbReference>
<dbReference type="InterPro" id="IPR036188">
    <property type="entry name" value="FAD/NAD-bd_sf"/>
</dbReference>
<sequence length="454" mass="50722">MSTTIDPQESPLTVLGAGPAGLATGFYARKQGLDVRLFEAADAVGGNARTLQMGPFRYDTGAHRFHDKNDAVTADVRALLGDDLRRVDAPSQICWRGRRIDFPLAPYDLLQKLSPSLLAQIAWEQLSIPRVSEDAEHFEEMALQSYGPTLARHFLLNYTEKLWGADATTLSPRVAGDRLEGLDLKTFLLEAFGGPTQKARHLDGSFYYPKHGYGQIAEATADAIGRDRIRTGARITRLSHDDREIRQVTVNDDARVGVDSIVSTLPLTRVLHLLDPPPPEAVRSVAESMRFRHLRLVVLGLDRPRLTANASLYFPERSVPFTRLYEPKNRSPHMAPDDQTVVVLERPCHPHTEAWEQSDDTLRNSAVDLLATQGFIEGDGDVVAVDHRALPFAYPILEVGAHDKANRLKTYLDHFNNLHLLGRSARFTYTHVHNLYARARRLTERIAPRAKSVA</sequence>
<dbReference type="Pfam" id="PF01593">
    <property type="entry name" value="Amino_oxidase"/>
    <property type="match status" value="1"/>
</dbReference>
<protein>
    <submittedName>
        <fullName evidence="2">Protoporphyrinogen oxidase</fullName>
    </submittedName>
</protein>
<dbReference type="PANTHER" id="PTHR21197:SF0">
    <property type="entry name" value="UDP-GALACTOPYRANOSE MUTASE"/>
    <property type="match status" value="1"/>
</dbReference>
<dbReference type="InterPro" id="IPR002937">
    <property type="entry name" value="Amino_oxidase"/>
</dbReference>
<evidence type="ECO:0000259" key="1">
    <source>
        <dbReference type="Pfam" id="PF01593"/>
    </source>
</evidence>
<comment type="caution">
    <text evidence="2">The sequence shown here is derived from an EMBL/GenBank/DDBJ whole genome shotgun (WGS) entry which is preliminary data.</text>
</comment>
<evidence type="ECO:0000313" key="2">
    <source>
        <dbReference type="EMBL" id="MCS3679106.1"/>
    </source>
</evidence>